<organism evidence="2 3">
    <name type="scientific">Noviherbaspirillum denitrificans</name>
    <dbReference type="NCBI Taxonomy" id="1968433"/>
    <lineage>
        <taxon>Bacteria</taxon>
        <taxon>Pseudomonadati</taxon>
        <taxon>Pseudomonadota</taxon>
        <taxon>Betaproteobacteria</taxon>
        <taxon>Burkholderiales</taxon>
        <taxon>Oxalobacteraceae</taxon>
        <taxon>Noviherbaspirillum</taxon>
    </lineage>
</organism>
<dbReference type="SUPFAM" id="SSF89796">
    <property type="entry name" value="CoA-transferase family III (CaiB/BaiF)"/>
    <property type="match status" value="1"/>
</dbReference>
<gene>
    <name evidence="2" type="ORF">AYR66_17415</name>
</gene>
<proteinExistence type="predicted"/>
<dbReference type="InterPro" id="IPR044855">
    <property type="entry name" value="CoA-Trfase_III_dom3_sf"/>
</dbReference>
<protein>
    <submittedName>
        <fullName evidence="2">Acyl-CoA transferase</fullName>
    </submittedName>
</protein>
<evidence type="ECO:0000313" key="2">
    <source>
        <dbReference type="EMBL" id="OWW20984.1"/>
    </source>
</evidence>
<dbReference type="InterPro" id="IPR050483">
    <property type="entry name" value="CoA-transferase_III_domain"/>
</dbReference>
<dbReference type="Pfam" id="PF02515">
    <property type="entry name" value="CoA_transf_3"/>
    <property type="match status" value="1"/>
</dbReference>
<dbReference type="GO" id="GO:0008410">
    <property type="term" value="F:CoA-transferase activity"/>
    <property type="evidence" value="ECO:0007669"/>
    <property type="project" value="TreeGrafter"/>
</dbReference>
<dbReference type="InterPro" id="IPR023606">
    <property type="entry name" value="CoA-Trfase_III_dom_1_sf"/>
</dbReference>
<dbReference type="PANTHER" id="PTHR48207">
    <property type="entry name" value="SUCCINATE--HYDROXYMETHYLGLUTARATE COA-TRANSFERASE"/>
    <property type="match status" value="1"/>
</dbReference>
<dbReference type="Proteomes" id="UP000197535">
    <property type="component" value="Unassembled WGS sequence"/>
</dbReference>
<dbReference type="AlphaFoldDB" id="A0A254TEF7"/>
<keyword evidence="3" id="KW-1185">Reference proteome</keyword>
<reference evidence="2 3" key="1">
    <citation type="submission" date="2016-02" db="EMBL/GenBank/DDBJ databases">
        <authorList>
            <person name="Wen L."/>
            <person name="He K."/>
            <person name="Yang H."/>
        </authorList>
    </citation>
    <scope>NUCLEOTIDE SEQUENCE [LARGE SCALE GENOMIC DNA]</scope>
    <source>
        <strain evidence="2 3">TSA40</strain>
    </source>
</reference>
<evidence type="ECO:0000256" key="1">
    <source>
        <dbReference type="ARBA" id="ARBA00022679"/>
    </source>
</evidence>
<dbReference type="Gene3D" id="3.30.1540.10">
    <property type="entry name" value="formyl-coa transferase, domain 3"/>
    <property type="match status" value="1"/>
</dbReference>
<dbReference type="InterPro" id="IPR003673">
    <property type="entry name" value="CoA-Trfase_fam_III"/>
</dbReference>
<sequence>MAYTPDYDKSMLPSEQLSPAPDAAPLDLLAGIRVLDLTTSIAGPYASLLLADFGAEVLKIERPGRGDDARAWGPPFLDGESLWFLSVNRNKHSLTLDYAQPAGLEALHALVKAADVILINQVARSQRKLGIDYARLKAVNPRLVHVSITGFGLVGTKSDQPCYDLIAEGYSGVMDLTGESPERDPQKVGTPAADLLSGADAAMAAMAALIDRNRTGQGHEIDIAMVESMTRFMTPRIIPYLGSGELPRRSGGTDSVIAIYQTFHTADHPITLGLGNDAIWKRFCEAIGRIDMANDARFANNAGRRACRSEIVREVQAILLKKPRAHWLDLFACARIPSGPINRLDQVVTDPTLAERGLFYATRRNGAAIPQVGLGIRFNGKFNTYRKDPPRLGEDTRRTFSSWLGWSDEAIQKLDDAGLL</sequence>
<evidence type="ECO:0000313" key="3">
    <source>
        <dbReference type="Proteomes" id="UP000197535"/>
    </source>
</evidence>
<dbReference type="EMBL" id="LSTO01000001">
    <property type="protein sequence ID" value="OWW20984.1"/>
    <property type="molecule type" value="Genomic_DNA"/>
</dbReference>
<comment type="caution">
    <text evidence="2">The sequence shown here is derived from an EMBL/GenBank/DDBJ whole genome shotgun (WGS) entry which is preliminary data.</text>
</comment>
<name>A0A254TEF7_9BURK</name>
<dbReference type="Gene3D" id="3.40.50.10540">
    <property type="entry name" value="Crotonobetainyl-coa:carnitine coa-transferase, domain 1"/>
    <property type="match status" value="1"/>
</dbReference>
<keyword evidence="1 2" id="KW-0808">Transferase</keyword>
<dbReference type="PANTHER" id="PTHR48207:SF3">
    <property type="entry name" value="SUCCINATE--HYDROXYMETHYLGLUTARATE COA-TRANSFERASE"/>
    <property type="match status" value="1"/>
</dbReference>
<accession>A0A254TEF7</accession>